<dbReference type="PANTHER" id="PTHR34961">
    <property type="entry name" value="TRANSMEMBRANE PROTEIN"/>
    <property type="match status" value="1"/>
</dbReference>
<dbReference type="OrthoDB" id="689613at2759"/>
<sequence length="146" mass="16104">MSIISCFMIFFFLLCLSMHACNARHLAVDKESSKHVKLSGKEVLKASVPPKVKPSSLEHLGTRRRVGGVNKESMINESWGSASTQKSIDSKGLLKEVKNYKGRISGGVQIKSFVSVSLPAPHEKRRENPGFNLDYSPPKTDPPSHN</sequence>
<keyword evidence="4" id="KW-1185">Reference proteome</keyword>
<gene>
    <name evidence="3" type="ORF">HHK36_000974</name>
</gene>
<accession>A0A835A2T1</accession>
<dbReference type="OMA" id="MINESWG"/>
<feature type="signal peptide" evidence="2">
    <location>
        <begin position="1"/>
        <end position="23"/>
    </location>
</feature>
<dbReference type="Proteomes" id="UP000655225">
    <property type="component" value="Unassembled WGS sequence"/>
</dbReference>
<comment type="caution">
    <text evidence="3">The sequence shown here is derived from an EMBL/GenBank/DDBJ whole genome shotgun (WGS) entry which is preliminary data.</text>
</comment>
<organism evidence="3 4">
    <name type="scientific">Tetracentron sinense</name>
    <name type="common">Spur-leaf</name>
    <dbReference type="NCBI Taxonomy" id="13715"/>
    <lineage>
        <taxon>Eukaryota</taxon>
        <taxon>Viridiplantae</taxon>
        <taxon>Streptophyta</taxon>
        <taxon>Embryophyta</taxon>
        <taxon>Tracheophyta</taxon>
        <taxon>Spermatophyta</taxon>
        <taxon>Magnoliopsida</taxon>
        <taxon>Trochodendrales</taxon>
        <taxon>Trochodendraceae</taxon>
        <taxon>Tetracentron</taxon>
    </lineage>
</organism>
<name>A0A835A2T1_TETSI</name>
<dbReference type="PANTHER" id="PTHR34961:SF1">
    <property type="entry name" value="ROOT MERISTEM GROWTH FACTOR 10"/>
    <property type="match status" value="1"/>
</dbReference>
<keyword evidence="2" id="KW-0732">Signal</keyword>
<evidence type="ECO:0000256" key="1">
    <source>
        <dbReference type="SAM" id="MobiDB-lite"/>
    </source>
</evidence>
<dbReference type="InterPro" id="IPR053313">
    <property type="entry name" value="RGF"/>
</dbReference>
<protein>
    <submittedName>
        <fullName evidence="3">Uncharacterized protein</fullName>
    </submittedName>
</protein>
<feature type="region of interest" description="Disordered" evidence="1">
    <location>
        <begin position="116"/>
        <end position="146"/>
    </location>
</feature>
<feature type="chain" id="PRO_5032721532" evidence="2">
    <location>
        <begin position="24"/>
        <end position="146"/>
    </location>
</feature>
<evidence type="ECO:0000256" key="2">
    <source>
        <dbReference type="SAM" id="SignalP"/>
    </source>
</evidence>
<proteinExistence type="predicted"/>
<reference evidence="3 4" key="1">
    <citation type="submission" date="2020-04" db="EMBL/GenBank/DDBJ databases">
        <title>Plant Genome Project.</title>
        <authorList>
            <person name="Zhang R.-G."/>
        </authorList>
    </citation>
    <scope>NUCLEOTIDE SEQUENCE [LARGE SCALE GENOMIC DNA]</scope>
    <source>
        <strain evidence="3">YNK0</strain>
        <tissue evidence="3">Leaf</tissue>
    </source>
</reference>
<dbReference type="AlphaFoldDB" id="A0A835A2T1"/>
<evidence type="ECO:0000313" key="4">
    <source>
        <dbReference type="Proteomes" id="UP000655225"/>
    </source>
</evidence>
<evidence type="ECO:0000313" key="3">
    <source>
        <dbReference type="EMBL" id="KAF8413002.1"/>
    </source>
</evidence>
<dbReference type="EMBL" id="JABCRI010000001">
    <property type="protein sequence ID" value="KAF8413002.1"/>
    <property type="molecule type" value="Genomic_DNA"/>
</dbReference>